<proteinExistence type="predicted"/>
<evidence type="ECO:0000313" key="2">
    <source>
        <dbReference type="Proteomes" id="UP000093000"/>
    </source>
</evidence>
<organism evidence="1 2">
    <name type="scientific">Choanephora cucurbitarum</name>
    <dbReference type="NCBI Taxonomy" id="101091"/>
    <lineage>
        <taxon>Eukaryota</taxon>
        <taxon>Fungi</taxon>
        <taxon>Fungi incertae sedis</taxon>
        <taxon>Mucoromycota</taxon>
        <taxon>Mucoromycotina</taxon>
        <taxon>Mucoromycetes</taxon>
        <taxon>Mucorales</taxon>
        <taxon>Mucorineae</taxon>
        <taxon>Choanephoraceae</taxon>
        <taxon>Choanephoroideae</taxon>
        <taxon>Choanephora</taxon>
    </lineage>
</organism>
<protein>
    <recommendedName>
        <fullName evidence="3">MIT domain-containing protein</fullName>
    </recommendedName>
</protein>
<gene>
    <name evidence="1" type="ORF">A0J61_08018</name>
</gene>
<dbReference type="STRING" id="101091.A0A1C7N488"/>
<dbReference type="OrthoDB" id="2414723at2759"/>
<keyword evidence="2" id="KW-1185">Reference proteome</keyword>
<dbReference type="SUPFAM" id="SSF116846">
    <property type="entry name" value="MIT domain"/>
    <property type="match status" value="1"/>
</dbReference>
<evidence type="ECO:0000313" key="1">
    <source>
        <dbReference type="EMBL" id="OBZ83932.1"/>
    </source>
</evidence>
<evidence type="ECO:0008006" key="3">
    <source>
        <dbReference type="Google" id="ProtNLM"/>
    </source>
</evidence>
<dbReference type="Gene3D" id="1.20.58.80">
    <property type="entry name" value="Phosphotransferase system, lactose/cellobiose-type IIA subunit"/>
    <property type="match status" value="1"/>
</dbReference>
<dbReference type="InParanoid" id="A0A1C7N488"/>
<sequence length="243" mass="27250">SYENVVQEKLDNSRLGNTLSTIWKRASFSSVYSHEERKPEECPNEMLIDKKQIDHAATLINVATDMNNSGHQQMAIDLYMMGLDKLIDALPLETSPAVKLSLERKLMELQQHHQLNLSQKEEDGGDNNKKEENSTEAHMAHLVVQAAVLSAVALKKSPIPDALSNVMNYAAESVQSMDQKHQIRKRTWDLITLGVTKAVEMDRQYEIHQMVTGAVRTGLTAFVKAGMAYAETPGPHDELNKKK</sequence>
<accession>A0A1C7N488</accession>
<comment type="caution">
    <text evidence="1">The sequence shown here is derived from an EMBL/GenBank/DDBJ whole genome shotgun (WGS) entry which is preliminary data.</text>
</comment>
<name>A0A1C7N488_9FUNG</name>
<feature type="non-terminal residue" evidence="1">
    <location>
        <position position="1"/>
    </location>
</feature>
<dbReference type="AlphaFoldDB" id="A0A1C7N488"/>
<dbReference type="InterPro" id="IPR036181">
    <property type="entry name" value="MIT_dom_sf"/>
</dbReference>
<dbReference type="Proteomes" id="UP000093000">
    <property type="component" value="Unassembled WGS sequence"/>
</dbReference>
<dbReference type="EMBL" id="LUGH01000581">
    <property type="protein sequence ID" value="OBZ83932.1"/>
    <property type="molecule type" value="Genomic_DNA"/>
</dbReference>
<reference evidence="1 2" key="1">
    <citation type="submission" date="2016-03" db="EMBL/GenBank/DDBJ databases">
        <title>Choanephora cucurbitarum.</title>
        <authorList>
            <person name="Min B."/>
            <person name="Park H."/>
            <person name="Park J.-H."/>
            <person name="Shin H.-D."/>
            <person name="Choi I.-G."/>
        </authorList>
    </citation>
    <scope>NUCLEOTIDE SEQUENCE [LARGE SCALE GENOMIC DNA]</scope>
    <source>
        <strain evidence="1 2">KUS-F28377</strain>
    </source>
</reference>